<accession>K0PV33</accession>
<reference evidence="1 2" key="1">
    <citation type="journal article" date="2013" name="Genome Announc.">
        <title>Draft Genome Sequence of Rhizobium mesoamericanum STM3625, a Nitrogen-Fixing Symbiont of Mimosa pudica Isolated in French Guiana (South America).</title>
        <authorList>
            <person name="Moulin L."/>
            <person name="Mornico D."/>
            <person name="Melkonian R."/>
            <person name="Klonowska A."/>
        </authorList>
    </citation>
    <scope>NUCLEOTIDE SEQUENCE [LARGE SCALE GENOMIC DNA]</scope>
    <source>
        <strain evidence="1 2">STM3625</strain>
    </source>
</reference>
<dbReference type="HOGENOM" id="CLU_2938583_0_0_5"/>
<name>K0PV33_9HYPH</name>
<dbReference type="AlphaFoldDB" id="K0PV33"/>
<proteinExistence type="predicted"/>
<evidence type="ECO:0000313" key="2">
    <source>
        <dbReference type="Proteomes" id="UP000009319"/>
    </source>
</evidence>
<evidence type="ECO:0000313" key="1">
    <source>
        <dbReference type="EMBL" id="CCM75305.1"/>
    </source>
</evidence>
<sequence length="60" mass="6491">MKRPAKSDDTCKMLMRAPDVGPLVALSFRAGVNEPKCGWTSVQAGSFGKKIETPLDPIRS</sequence>
<organism evidence="1 2">
    <name type="scientific">Rhizobium mesoamericanum STM3625</name>
    <dbReference type="NCBI Taxonomy" id="1211777"/>
    <lineage>
        <taxon>Bacteria</taxon>
        <taxon>Pseudomonadati</taxon>
        <taxon>Pseudomonadota</taxon>
        <taxon>Alphaproteobacteria</taxon>
        <taxon>Hyphomicrobiales</taxon>
        <taxon>Rhizobiaceae</taxon>
        <taxon>Rhizobium/Agrobacterium group</taxon>
        <taxon>Rhizobium</taxon>
    </lineage>
</organism>
<dbReference type="EMBL" id="CANI01000012">
    <property type="protein sequence ID" value="CCM75305.1"/>
    <property type="molecule type" value="Genomic_DNA"/>
</dbReference>
<dbReference type="Proteomes" id="UP000009319">
    <property type="component" value="Unassembled WGS sequence"/>
</dbReference>
<keyword evidence="2" id="KW-1185">Reference proteome</keyword>
<comment type="caution">
    <text evidence="1">The sequence shown here is derived from an EMBL/GenBank/DDBJ whole genome shotgun (WGS) entry which is preliminary data.</text>
</comment>
<gene>
    <name evidence="1" type="ORF">BN77_0010</name>
</gene>
<protein>
    <submittedName>
        <fullName evidence="1">Uncharacterized protein</fullName>
    </submittedName>
</protein>